<dbReference type="HAMAP" id="MF_00087">
    <property type="entry name" value="Glu_tRNA_reductase"/>
    <property type="match status" value="1"/>
</dbReference>
<comment type="similarity">
    <text evidence="2 8 9">Belongs to the glutamyl-tRNA reductase family.</text>
</comment>
<accession>A0A1J4PV39</accession>
<dbReference type="EMBL" id="LBDA02000057">
    <property type="protein sequence ID" value="OIK24781.1"/>
    <property type="molecule type" value="Genomic_DNA"/>
</dbReference>
<dbReference type="NCBIfam" id="NF000744">
    <property type="entry name" value="PRK00045.1-3"/>
    <property type="match status" value="1"/>
</dbReference>
<reference evidence="13" key="1">
    <citation type="submission" date="2016-10" db="EMBL/GenBank/DDBJ databases">
        <title>Genome sequence of Streptomyces malaysiense MUSC 136.</title>
        <authorList>
            <person name="Lee L.-H."/>
            <person name="Ser H.-L."/>
        </authorList>
    </citation>
    <scope>NUCLEOTIDE SEQUENCE [LARGE SCALE GENOMIC DNA]</scope>
    <source>
        <strain evidence="13">MUSC 136</strain>
    </source>
</reference>
<keyword evidence="14" id="KW-1185">Reference proteome</keyword>
<comment type="function">
    <text evidence="8">Catalyzes the NADPH-dependent reduction of glutamyl-tRNA(Glu) to glutamate 1-semialdehyde (GSA).</text>
</comment>
<dbReference type="InterPro" id="IPR036291">
    <property type="entry name" value="NAD(P)-bd_dom_sf"/>
</dbReference>
<dbReference type="CDD" id="cd05213">
    <property type="entry name" value="NAD_bind_Glutamyl_tRNA_reduct"/>
    <property type="match status" value="1"/>
</dbReference>
<dbReference type="Gene3D" id="3.30.460.30">
    <property type="entry name" value="Glutamyl-tRNA reductase, N-terminal domain"/>
    <property type="match status" value="1"/>
</dbReference>
<evidence type="ECO:0000256" key="2">
    <source>
        <dbReference type="ARBA" id="ARBA00005916"/>
    </source>
</evidence>
<evidence type="ECO:0000256" key="3">
    <source>
        <dbReference type="ARBA" id="ARBA00012970"/>
    </source>
</evidence>
<dbReference type="InterPro" id="IPR036453">
    <property type="entry name" value="GluRdtase_dimer_dom_sf"/>
</dbReference>
<feature type="domain" description="Glutamyl-tRNA reductase N-terminal" evidence="12">
    <location>
        <begin position="6"/>
        <end position="156"/>
    </location>
</feature>
<dbReference type="UniPathway" id="UPA00251">
    <property type="reaction ID" value="UER00316"/>
</dbReference>
<evidence type="ECO:0000313" key="14">
    <source>
        <dbReference type="Proteomes" id="UP000034838"/>
    </source>
</evidence>
<dbReference type="SUPFAM" id="SSF51735">
    <property type="entry name" value="NAD(P)-binding Rossmann-fold domains"/>
    <property type="match status" value="1"/>
</dbReference>
<feature type="domain" description="Quinate/shikimate 5-dehydrogenase/glutamyl-tRNA reductase" evidence="11">
    <location>
        <begin position="374"/>
        <end position="432"/>
    </location>
</feature>
<dbReference type="GO" id="GO:0008883">
    <property type="term" value="F:glutamyl-tRNA reductase activity"/>
    <property type="evidence" value="ECO:0007669"/>
    <property type="project" value="UniProtKB-UniRule"/>
</dbReference>
<evidence type="ECO:0000256" key="8">
    <source>
        <dbReference type="HAMAP-Rule" id="MF_00087"/>
    </source>
</evidence>
<comment type="domain">
    <text evidence="8">Possesses an unusual extended V-shaped dimeric structure with each monomer consisting of three distinct domains arranged along a curved 'spinal' alpha-helix. The N-terminal catalytic domain specifically recognizes the glutamate moiety of the substrate. The second domain is the NADPH-binding domain, and the third C-terminal domain is responsible for dimerization.</text>
</comment>
<sequence>MSLLVVGLSHRSAPVSVLERAALHADAQTKLLHDTVAAEPATEAAVLATCNRIELYADVDKFHAGVAELSTLLAQHSGVGLEELTPYLYVHYEDRAVHHLFSVACGLDSMVVGEGQILGQIKDSLARAQDLHTAGKLLNDLFQQALRVGKRAHSETGIDRAGQSLVTFGLEQMAAGGDVQRWAAGRRALVIGAGSMSSLAAATLARAGVAEIVVANRTFDRAERLAEILQEADDNAVTARAVRMNAVPNELTRADVVVSCTGATGLVLTAEAVAQAVEGRTGQPAVAEPLEDGRTAFKDVPAKETAAPDENCPLDLAAAQPGFSVMGEAAVAGMDAATLEQHATWAAGGTTDRRPASGRTTEATEADAELITALAATAATVGRIPERRRPEPVAERPAPVVFLLDLAMPRDIDAAVHRLAGVRLVDIESLAEASADAPMAADVDQVRRIVSDEVTAFGAAMRAAHITPTVVALRTMAADVVAGEIARLHGRLPDLDERQRGEIRQAVHRVVDKLLHAPTVRIKQLAAEPGGTGYADALRTLFDLDPETVASVSRAEDSTETKDRPA</sequence>
<dbReference type="PROSITE" id="PS00747">
    <property type="entry name" value="GLUTR"/>
    <property type="match status" value="1"/>
</dbReference>
<feature type="binding site" evidence="8">
    <location>
        <position position="109"/>
    </location>
    <ligand>
        <name>substrate</name>
    </ligand>
</feature>
<dbReference type="AlphaFoldDB" id="A0A1J4PV39"/>
<dbReference type="RefSeq" id="WP_046417295.1">
    <property type="nucleotide sequence ID" value="NZ_LBDA02000057.1"/>
</dbReference>
<dbReference type="InterPro" id="IPR015896">
    <property type="entry name" value="4pyrrol_synth_GluRdtase_dimer"/>
</dbReference>
<dbReference type="Gene3D" id="3.40.50.720">
    <property type="entry name" value="NAD(P)-binding Rossmann-like Domain"/>
    <property type="match status" value="2"/>
</dbReference>
<evidence type="ECO:0000256" key="7">
    <source>
        <dbReference type="ARBA" id="ARBA00047464"/>
    </source>
</evidence>
<dbReference type="GO" id="GO:0019353">
    <property type="term" value="P:protoporphyrinogen IX biosynthetic process from glutamate"/>
    <property type="evidence" value="ECO:0007669"/>
    <property type="project" value="TreeGrafter"/>
</dbReference>
<feature type="site" description="Important for activity" evidence="8">
    <location>
        <position position="99"/>
    </location>
</feature>
<organism evidence="13 14">
    <name type="scientific">Streptomyces malaysiense</name>
    <dbReference type="NCBI Taxonomy" id="1428626"/>
    <lineage>
        <taxon>Bacteria</taxon>
        <taxon>Bacillati</taxon>
        <taxon>Actinomycetota</taxon>
        <taxon>Actinomycetes</taxon>
        <taxon>Kitasatosporales</taxon>
        <taxon>Streptomycetaceae</taxon>
        <taxon>Streptomyces</taxon>
    </lineage>
</organism>
<dbReference type="OrthoDB" id="110209at2"/>
<feature type="domain" description="Quinate/shikimate 5-dehydrogenase/glutamyl-tRNA reductase" evidence="11">
    <location>
        <begin position="184"/>
        <end position="284"/>
    </location>
</feature>
<feature type="binding site" evidence="8">
    <location>
        <begin position="114"/>
        <end position="116"/>
    </location>
    <ligand>
        <name>substrate</name>
    </ligand>
</feature>
<comment type="subunit">
    <text evidence="8">Homodimer.</text>
</comment>
<keyword evidence="5 8" id="KW-0560">Oxidoreductase</keyword>
<feature type="active site" description="Nucleophile" evidence="8">
    <location>
        <position position="50"/>
    </location>
</feature>
<keyword evidence="4 8" id="KW-0521">NADP</keyword>
<gene>
    <name evidence="8" type="primary">hemA</name>
    <name evidence="13" type="ORF">VT52_024580</name>
</gene>
<evidence type="ECO:0000313" key="13">
    <source>
        <dbReference type="EMBL" id="OIK24781.1"/>
    </source>
</evidence>
<dbReference type="SUPFAM" id="SSF69742">
    <property type="entry name" value="Glutamyl tRNA-reductase catalytic, N-terminal domain"/>
    <property type="match status" value="1"/>
</dbReference>
<evidence type="ECO:0000256" key="4">
    <source>
        <dbReference type="ARBA" id="ARBA00022857"/>
    </source>
</evidence>
<evidence type="ECO:0000256" key="5">
    <source>
        <dbReference type="ARBA" id="ARBA00023002"/>
    </source>
</evidence>
<evidence type="ECO:0000259" key="12">
    <source>
        <dbReference type="Pfam" id="PF05201"/>
    </source>
</evidence>
<dbReference type="Pfam" id="PF00745">
    <property type="entry name" value="GlutR_dimer"/>
    <property type="match status" value="1"/>
</dbReference>
<evidence type="ECO:0000256" key="6">
    <source>
        <dbReference type="ARBA" id="ARBA00023244"/>
    </source>
</evidence>
<keyword evidence="6 8" id="KW-0627">Porphyrin biosynthesis</keyword>
<dbReference type="InterPro" id="IPR015895">
    <property type="entry name" value="4pyrrol_synth_GluRdtase_N"/>
</dbReference>
<name>A0A1J4PV39_9ACTN</name>
<dbReference type="InterPro" id="IPR018214">
    <property type="entry name" value="GluRdtase_CS"/>
</dbReference>
<evidence type="ECO:0000256" key="1">
    <source>
        <dbReference type="ARBA" id="ARBA00005059"/>
    </source>
</evidence>
<feature type="binding site" evidence="8">
    <location>
        <begin position="192"/>
        <end position="197"/>
    </location>
    <ligand>
        <name>NADP(+)</name>
        <dbReference type="ChEBI" id="CHEBI:58349"/>
    </ligand>
</feature>
<feature type="binding site" evidence="8">
    <location>
        <position position="120"/>
    </location>
    <ligand>
        <name>substrate</name>
    </ligand>
</feature>
<dbReference type="Pfam" id="PF01488">
    <property type="entry name" value="Shikimate_DH"/>
    <property type="match status" value="2"/>
</dbReference>
<comment type="catalytic activity">
    <reaction evidence="7 8 9">
        <text>(S)-4-amino-5-oxopentanoate + tRNA(Glu) + NADP(+) = L-glutamyl-tRNA(Glu) + NADPH + H(+)</text>
        <dbReference type="Rhea" id="RHEA:12344"/>
        <dbReference type="Rhea" id="RHEA-COMP:9663"/>
        <dbReference type="Rhea" id="RHEA-COMP:9680"/>
        <dbReference type="ChEBI" id="CHEBI:15378"/>
        <dbReference type="ChEBI" id="CHEBI:57501"/>
        <dbReference type="ChEBI" id="CHEBI:57783"/>
        <dbReference type="ChEBI" id="CHEBI:58349"/>
        <dbReference type="ChEBI" id="CHEBI:78442"/>
        <dbReference type="ChEBI" id="CHEBI:78520"/>
        <dbReference type="EC" id="1.2.1.70"/>
    </reaction>
</comment>
<dbReference type="Pfam" id="PF05201">
    <property type="entry name" value="GlutR_N"/>
    <property type="match status" value="1"/>
</dbReference>
<evidence type="ECO:0000259" key="10">
    <source>
        <dbReference type="Pfam" id="PF00745"/>
    </source>
</evidence>
<feature type="domain" description="Tetrapyrrole biosynthesis glutamyl-tRNA reductase dimerisation" evidence="10">
    <location>
        <begin position="445"/>
        <end position="544"/>
    </location>
</feature>
<dbReference type="EC" id="1.2.1.70" evidence="3 8"/>
<proteinExistence type="inferred from homology"/>
<dbReference type="InterPro" id="IPR000343">
    <property type="entry name" value="4pyrrol_synth_GluRdtase"/>
</dbReference>
<comment type="caution">
    <text evidence="13">The sequence shown here is derived from an EMBL/GenBank/DDBJ whole genome shotgun (WGS) entry which is preliminary data.</text>
</comment>
<dbReference type="FunFam" id="3.30.460.30:FF:000001">
    <property type="entry name" value="Glutamyl-tRNA reductase"/>
    <property type="match status" value="1"/>
</dbReference>
<dbReference type="SUPFAM" id="SSF69075">
    <property type="entry name" value="Glutamyl tRNA-reductase dimerization domain"/>
    <property type="match status" value="1"/>
</dbReference>
<evidence type="ECO:0000259" key="11">
    <source>
        <dbReference type="Pfam" id="PF01488"/>
    </source>
</evidence>
<dbReference type="PANTHER" id="PTHR43013">
    <property type="entry name" value="GLUTAMYL-TRNA REDUCTASE"/>
    <property type="match status" value="1"/>
</dbReference>
<comment type="pathway">
    <text evidence="1 8 9">Porphyrin-containing compound metabolism; protoporphyrin-IX biosynthesis; 5-aminolevulinate from L-glutamyl-tRNA(Glu): step 1/2.</text>
</comment>
<feature type="binding site" evidence="8">
    <location>
        <begin position="49"/>
        <end position="52"/>
    </location>
    <ligand>
        <name>substrate</name>
    </ligand>
</feature>
<evidence type="ECO:0000256" key="9">
    <source>
        <dbReference type="RuleBase" id="RU000584"/>
    </source>
</evidence>
<comment type="miscellaneous">
    <text evidence="8">During catalysis, the active site Cys acts as a nucleophile attacking the alpha-carbonyl group of tRNA-bound glutamate with the formation of a thioester intermediate between enzyme and glutamate, and the concomitant release of tRNA(Glu). The thioester intermediate is finally reduced by direct hydride transfer from NADPH, to form the product GSA.</text>
</comment>
<dbReference type="GO" id="GO:0050661">
    <property type="term" value="F:NADP binding"/>
    <property type="evidence" value="ECO:0007669"/>
    <property type="project" value="InterPro"/>
</dbReference>
<dbReference type="InterPro" id="IPR006151">
    <property type="entry name" value="Shikm_DH/Glu-tRNA_Rdtase"/>
</dbReference>
<dbReference type="InterPro" id="IPR036343">
    <property type="entry name" value="GluRdtase_N_sf"/>
</dbReference>
<protein>
    <recommendedName>
        <fullName evidence="3 8">Glutamyl-tRNA reductase</fullName>
        <shortName evidence="8">GluTR</shortName>
        <ecNumber evidence="3 8">1.2.1.70</ecNumber>
    </recommendedName>
</protein>
<dbReference type="NCBIfam" id="TIGR01035">
    <property type="entry name" value="hemA"/>
    <property type="match status" value="1"/>
</dbReference>
<dbReference type="Proteomes" id="UP000034838">
    <property type="component" value="Unassembled WGS sequence"/>
</dbReference>
<dbReference type="PANTHER" id="PTHR43013:SF1">
    <property type="entry name" value="GLUTAMYL-TRNA REDUCTASE"/>
    <property type="match status" value="1"/>
</dbReference>